<dbReference type="Proteomes" id="UP000438760">
    <property type="component" value="Unassembled WGS sequence"/>
</dbReference>
<evidence type="ECO:0000313" key="1">
    <source>
        <dbReference type="EMBL" id="MTG97789.1"/>
    </source>
</evidence>
<reference evidence="1 2" key="1">
    <citation type="submission" date="2019-11" db="EMBL/GenBank/DDBJ databases">
        <title>Genome of Strain BIT-d1.</title>
        <authorList>
            <person name="Yang Y."/>
        </authorList>
    </citation>
    <scope>NUCLEOTIDE SEQUENCE [LARGE SCALE GENOMIC DNA]</scope>
    <source>
        <strain evidence="1 2">BIT-d1</strain>
    </source>
</reference>
<evidence type="ECO:0000313" key="2">
    <source>
        <dbReference type="Proteomes" id="UP000438760"/>
    </source>
</evidence>
<accession>A0A6I3LEA6</accession>
<dbReference type="RefSeq" id="WP_155091831.1">
    <property type="nucleotide sequence ID" value="NZ_CP102754.1"/>
</dbReference>
<dbReference type="EMBL" id="WMJX01000010">
    <property type="protein sequence ID" value="MTG97789.1"/>
    <property type="molecule type" value="Genomic_DNA"/>
</dbReference>
<keyword evidence="2" id="KW-1185">Reference proteome</keyword>
<organism evidence="1 2">
    <name type="scientific">Myroides albus</name>
    <dbReference type="NCBI Taxonomy" id="2562892"/>
    <lineage>
        <taxon>Bacteria</taxon>
        <taxon>Pseudomonadati</taxon>
        <taxon>Bacteroidota</taxon>
        <taxon>Flavobacteriia</taxon>
        <taxon>Flavobacteriales</taxon>
        <taxon>Flavobacteriaceae</taxon>
        <taxon>Myroides</taxon>
    </lineage>
</organism>
<sequence length="71" mass="8008">MKNTGIAYCGNFKPFVEYEIKKEKDIFNIYEICGTYAPYTVSSVILVDSIKLIKSVNVLIFNGQKTIGYSS</sequence>
<proteinExistence type="predicted"/>
<dbReference type="AlphaFoldDB" id="A0A6I3LEA6"/>
<gene>
    <name evidence="1" type="ORF">GJV76_06490</name>
</gene>
<name>A0A6I3LEA6_9FLAO</name>
<protein>
    <submittedName>
        <fullName evidence="1">Uncharacterized protein</fullName>
    </submittedName>
</protein>
<comment type="caution">
    <text evidence="1">The sequence shown here is derived from an EMBL/GenBank/DDBJ whole genome shotgun (WGS) entry which is preliminary data.</text>
</comment>